<keyword evidence="1" id="KW-0472">Membrane</keyword>
<evidence type="ECO:0000313" key="3">
    <source>
        <dbReference type="Proteomes" id="UP001140949"/>
    </source>
</evidence>
<evidence type="ECO:0008006" key="4">
    <source>
        <dbReference type="Google" id="ProtNLM"/>
    </source>
</evidence>
<dbReference type="PANTHER" id="PTHR37254">
    <property type="entry name" value="OS01G0100500 PROTEIN"/>
    <property type="match status" value="1"/>
</dbReference>
<feature type="transmembrane region" description="Helical" evidence="1">
    <location>
        <begin position="143"/>
        <end position="167"/>
    </location>
</feature>
<dbReference type="AlphaFoldDB" id="A0AAX6EZM6"/>
<comment type="caution">
    <text evidence="2">The sequence shown here is derived from an EMBL/GenBank/DDBJ whole genome shotgun (WGS) entry which is preliminary data.</text>
</comment>
<dbReference type="EMBL" id="JANAVB010033017">
    <property type="protein sequence ID" value="KAJ6809371.1"/>
    <property type="molecule type" value="Genomic_DNA"/>
</dbReference>
<gene>
    <name evidence="2" type="ORF">M6B38_160370</name>
</gene>
<proteinExistence type="predicted"/>
<evidence type="ECO:0000313" key="2">
    <source>
        <dbReference type="EMBL" id="KAJ6809371.1"/>
    </source>
</evidence>
<dbReference type="PANTHER" id="PTHR37254:SF1">
    <property type="entry name" value="OS01G0100500 PROTEIN"/>
    <property type="match status" value="1"/>
</dbReference>
<reference evidence="2" key="2">
    <citation type="submission" date="2023-04" db="EMBL/GenBank/DDBJ databases">
        <authorList>
            <person name="Bruccoleri R.E."/>
            <person name="Oakeley E.J."/>
            <person name="Faust A.-M."/>
            <person name="Dessus-Babus S."/>
            <person name="Altorfer M."/>
            <person name="Burckhardt D."/>
            <person name="Oertli M."/>
            <person name="Naumann U."/>
            <person name="Petersen F."/>
            <person name="Wong J."/>
        </authorList>
    </citation>
    <scope>NUCLEOTIDE SEQUENCE</scope>
    <source>
        <strain evidence="2">GSM-AAB239-AS_SAM_17_03QT</strain>
        <tissue evidence="2">Leaf</tissue>
    </source>
</reference>
<accession>A0AAX6EZM6</accession>
<feature type="transmembrane region" description="Helical" evidence="1">
    <location>
        <begin position="79"/>
        <end position="101"/>
    </location>
</feature>
<protein>
    <recommendedName>
        <fullName evidence="4">Transmembrane protein</fullName>
    </recommendedName>
</protein>
<reference evidence="2" key="1">
    <citation type="journal article" date="2023" name="GigaByte">
        <title>Genome assembly of the bearded iris, Iris pallida Lam.</title>
        <authorList>
            <person name="Bruccoleri R.E."/>
            <person name="Oakeley E.J."/>
            <person name="Faust A.M.E."/>
            <person name="Altorfer M."/>
            <person name="Dessus-Babus S."/>
            <person name="Burckhardt D."/>
            <person name="Oertli M."/>
            <person name="Naumann U."/>
            <person name="Petersen F."/>
            <person name="Wong J."/>
        </authorList>
    </citation>
    <scope>NUCLEOTIDE SEQUENCE</scope>
    <source>
        <strain evidence="2">GSM-AAB239-AS_SAM_17_03QT</strain>
    </source>
</reference>
<keyword evidence="1" id="KW-1133">Transmembrane helix</keyword>
<keyword evidence="3" id="KW-1185">Reference proteome</keyword>
<name>A0AAX6EZM6_IRIPA</name>
<organism evidence="2 3">
    <name type="scientific">Iris pallida</name>
    <name type="common">Sweet iris</name>
    <dbReference type="NCBI Taxonomy" id="29817"/>
    <lineage>
        <taxon>Eukaryota</taxon>
        <taxon>Viridiplantae</taxon>
        <taxon>Streptophyta</taxon>
        <taxon>Embryophyta</taxon>
        <taxon>Tracheophyta</taxon>
        <taxon>Spermatophyta</taxon>
        <taxon>Magnoliopsida</taxon>
        <taxon>Liliopsida</taxon>
        <taxon>Asparagales</taxon>
        <taxon>Iridaceae</taxon>
        <taxon>Iridoideae</taxon>
        <taxon>Irideae</taxon>
        <taxon>Iris</taxon>
    </lineage>
</organism>
<dbReference type="Proteomes" id="UP001140949">
    <property type="component" value="Unassembled WGS sequence"/>
</dbReference>
<keyword evidence="1" id="KW-0812">Transmembrane</keyword>
<evidence type="ECO:0000256" key="1">
    <source>
        <dbReference type="SAM" id="Phobius"/>
    </source>
</evidence>
<sequence length="532" mass="59701">MVCPANSFPYNTTLCFCRPGFYLSHSTNASASASGGACTPVGPTDDWEISSGVSSSPPAFLTTVLPLDSIKRVTQSQAVLLEATLLVLALWLLFCAAIRFGRVDGGRSVWFRLRWWISRLDFAFPTAHWLDDQKVVRKRKTELGGTFSVASWILFIGLFSALLYQIITKRSIEVHKVRPVNAPDLLSFVNDMEFNITTISSMSCAHLRGPDTLVIGNPGFIDYRVFPLSAYVNYNCHNTSIGPTVSLKCNNCQIPRRNHFISWQFVDLPNDPAMAVGFQFKLTAKDHVNDRYVSFVSGTLQSDSFDNDKPKTFRGRDLNILKIHLFPQIYNNLKGLKLIQPLFYDFIPGSSFSEVSKLQASLQRSTDGLVNTTLDISYLADYIVEIGKENVMGPVSFLADAGGLYAVSVAIFLYFLLQCEARIKKLRNEDSLMRDIRSHRRAQRHWDKLRKYVTYTWGHSNMDVKSRSGRQHSTLMIDSLCGIQPMHKMKQASTNDSTHIGLTFGTPKEMGTASEIILTEEAKSSRKNHTGN</sequence>
<feature type="transmembrane region" description="Helical" evidence="1">
    <location>
        <begin position="397"/>
        <end position="417"/>
    </location>
</feature>